<organism evidence="7 8">
    <name type="scientific">Gimesia panareensis</name>
    <dbReference type="NCBI Taxonomy" id="2527978"/>
    <lineage>
        <taxon>Bacteria</taxon>
        <taxon>Pseudomonadati</taxon>
        <taxon>Planctomycetota</taxon>
        <taxon>Planctomycetia</taxon>
        <taxon>Planctomycetales</taxon>
        <taxon>Planctomycetaceae</taxon>
        <taxon>Gimesia</taxon>
    </lineage>
</organism>
<gene>
    <name evidence="7" type="ORF">Enr10x_32610</name>
</gene>
<dbReference type="InterPro" id="IPR001173">
    <property type="entry name" value="Glyco_trans_2-like"/>
</dbReference>
<evidence type="ECO:0000256" key="5">
    <source>
        <dbReference type="SAM" id="Phobius"/>
    </source>
</evidence>
<dbReference type="CDD" id="cd06439">
    <property type="entry name" value="CESA_like_1"/>
    <property type="match status" value="1"/>
</dbReference>
<dbReference type="Pfam" id="PF00535">
    <property type="entry name" value="Glycos_transf_2"/>
    <property type="match status" value="1"/>
</dbReference>
<dbReference type="RefSeq" id="WP_145450637.1">
    <property type="nucleotide sequence ID" value="NZ_CP037421.1"/>
</dbReference>
<keyword evidence="2 7" id="KW-0328">Glycosyltransferase</keyword>
<reference evidence="7 8" key="1">
    <citation type="submission" date="2019-03" db="EMBL/GenBank/DDBJ databases">
        <title>Deep-cultivation of Planctomycetes and their phenomic and genomic characterization uncovers novel biology.</title>
        <authorList>
            <person name="Wiegand S."/>
            <person name="Jogler M."/>
            <person name="Boedeker C."/>
            <person name="Pinto D."/>
            <person name="Vollmers J."/>
            <person name="Rivas-Marin E."/>
            <person name="Kohn T."/>
            <person name="Peeters S.H."/>
            <person name="Heuer A."/>
            <person name="Rast P."/>
            <person name="Oberbeckmann S."/>
            <person name="Bunk B."/>
            <person name="Jeske O."/>
            <person name="Meyerdierks A."/>
            <person name="Storesund J.E."/>
            <person name="Kallscheuer N."/>
            <person name="Luecker S."/>
            <person name="Lage O.M."/>
            <person name="Pohl T."/>
            <person name="Merkel B.J."/>
            <person name="Hornburger P."/>
            <person name="Mueller R.-W."/>
            <person name="Bruemmer F."/>
            <person name="Labrenz M."/>
            <person name="Spormann A.M."/>
            <person name="Op den Camp H."/>
            <person name="Overmann J."/>
            <person name="Amann R."/>
            <person name="Jetten M.S.M."/>
            <person name="Mascher T."/>
            <person name="Medema M.H."/>
            <person name="Devos D.P."/>
            <person name="Kaster A.-K."/>
            <person name="Ovreas L."/>
            <person name="Rohde M."/>
            <person name="Galperin M.Y."/>
            <person name="Jogler C."/>
        </authorList>
    </citation>
    <scope>NUCLEOTIDE SEQUENCE [LARGE SCALE GENOMIC DNA]</scope>
    <source>
        <strain evidence="7 8">Enr10</strain>
    </source>
</reference>
<evidence type="ECO:0000256" key="2">
    <source>
        <dbReference type="ARBA" id="ARBA00022676"/>
    </source>
</evidence>
<evidence type="ECO:0000256" key="3">
    <source>
        <dbReference type="ARBA" id="ARBA00022679"/>
    </source>
</evidence>
<dbReference type="Proteomes" id="UP000315647">
    <property type="component" value="Chromosome"/>
</dbReference>
<dbReference type="GO" id="GO:0016757">
    <property type="term" value="F:glycosyltransferase activity"/>
    <property type="evidence" value="ECO:0007669"/>
    <property type="project" value="UniProtKB-KW"/>
</dbReference>
<keyword evidence="5" id="KW-1133">Transmembrane helix</keyword>
<keyword evidence="8" id="KW-1185">Reference proteome</keyword>
<keyword evidence="5" id="KW-0812">Transmembrane</keyword>
<comment type="similarity">
    <text evidence="1">Belongs to the glycosyltransferase 2 family.</text>
</comment>
<dbReference type="PANTHER" id="PTHR43630">
    <property type="entry name" value="POLY-BETA-1,6-N-ACETYL-D-GLUCOSAMINE SYNTHASE"/>
    <property type="match status" value="1"/>
</dbReference>
<evidence type="ECO:0000313" key="7">
    <source>
        <dbReference type="EMBL" id="QDT27925.1"/>
    </source>
</evidence>
<keyword evidence="5" id="KW-0472">Membrane</keyword>
<feature type="transmembrane region" description="Helical" evidence="5">
    <location>
        <begin position="327"/>
        <end position="346"/>
    </location>
</feature>
<evidence type="ECO:0000313" key="8">
    <source>
        <dbReference type="Proteomes" id="UP000315647"/>
    </source>
</evidence>
<evidence type="ECO:0000256" key="4">
    <source>
        <dbReference type="SAM" id="MobiDB-lite"/>
    </source>
</evidence>
<dbReference type="AlphaFoldDB" id="A0A517Q8J6"/>
<dbReference type="EC" id="2.4.1.-" evidence="7"/>
<dbReference type="SUPFAM" id="SSF53448">
    <property type="entry name" value="Nucleotide-diphospho-sugar transferases"/>
    <property type="match status" value="1"/>
</dbReference>
<dbReference type="EMBL" id="CP037421">
    <property type="protein sequence ID" value="QDT27925.1"/>
    <property type="molecule type" value="Genomic_DNA"/>
</dbReference>
<proteinExistence type="inferred from homology"/>
<dbReference type="Gene3D" id="3.90.550.10">
    <property type="entry name" value="Spore Coat Polysaccharide Biosynthesis Protein SpsA, Chain A"/>
    <property type="match status" value="1"/>
</dbReference>
<feature type="domain" description="Glycosyltransferase 2-like" evidence="6">
    <location>
        <begin position="57"/>
        <end position="194"/>
    </location>
</feature>
<evidence type="ECO:0000259" key="6">
    <source>
        <dbReference type="Pfam" id="PF00535"/>
    </source>
</evidence>
<keyword evidence="3 7" id="KW-0808">Transferase</keyword>
<feature type="transmembrane region" description="Helical" evidence="5">
    <location>
        <begin position="300"/>
        <end position="320"/>
    </location>
</feature>
<sequence>MNSIIVVSLFWGSLALIAYAYAGYPLLVWLLSRRQGRQENTTEKSEAVRTQELPFVSIIIAAYREEDVILERLNNLVLLDYPPDKLEILIGCDGNEDLTGELVSTFNDSRIRLLQFEERRGKSSVLNDCVPAARGEILVFSDANTHMDRQCIKQLVKHFADETIGGVCGQLILEDAATGKNVDGLYWKYENFLKQCETSLGAVLGVNGALYALRKSIYTPIPPETIIDDFLIGMRVHLAGRRLIYDGSAFATEETATSVQAEFKRRVRIGTGGFQSLRHLKGLLSPRYGYIAFAFWSHKLMRWFCPVFMTVALLANLCLLSQPLYQVTLLGQGLFYLSAFLGMKLGSGGGLVRKLCRVPGMFVQMNLALGMGLFRWLFTRQTGTWERTARSSSHVVSVDEQFPIEEHNESDSETVESDVPSHFSQSSLS</sequence>
<feature type="region of interest" description="Disordered" evidence="4">
    <location>
        <begin position="406"/>
        <end position="429"/>
    </location>
</feature>
<evidence type="ECO:0000256" key="1">
    <source>
        <dbReference type="ARBA" id="ARBA00006739"/>
    </source>
</evidence>
<accession>A0A517Q8J6</accession>
<dbReference type="InterPro" id="IPR029044">
    <property type="entry name" value="Nucleotide-diphossugar_trans"/>
</dbReference>
<dbReference type="PANTHER" id="PTHR43630:SF1">
    <property type="entry name" value="POLY-BETA-1,6-N-ACETYL-D-GLUCOSAMINE SYNTHASE"/>
    <property type="match status" value="1"/>
</dbReference>
<name>A0A517Q8J6_9PLAN</name>
<protein>
    <submittedName>
        <fullName evidence="7">Beta-monoglucosyldiacylglycerol synthase</fullName>
        <ecNumber evidence="7">2.4.1.-</ecNumber>
    </submittedName>
</protein>